<evidence type="ECO:0008006" key="3">
    <source>
        <dbReference type="Google" id="ProtNLM"/>
    </source>
</evidence>
<dbReference type="EMBL" id="JNGI01000089">
    <property type="protein sequence ID" value="KNC92407.1"/>
    <property type="molecule type" value="Genomic_DNA"/>
</dbReference>
<reference evidence="1 2" key="1">
    <citation type="journal article" date="2015" name="Appl. Environ. Microbiol.">
        <title>The Enterobacterium Trabulsiella odontotermitis Presents Novel Adaptations Related to Its Association with Fungus-Growing Termites.</title>
        <authorList>
            <person name="Sapountzis P."/>
            <person name="Gruntjes T."/>
            <person name="Otani S."/>
            <person name="Estevez J."/>
            <person name="da Costa R.R."/>
            <person name="Plunkett G.3rd."/>
            <person name="Perna N.T."/>
            <person name="Poulsen M."/>
        </authorList>
    </citation>
    <scope>NUCLEOTIDE SEQUENCE [LARGE SCALE GENOMIC DNA]</scope>
    <source>
        <strain evidence="1 2">12</strain>
    </source>
</reference>
<dbReference type="AlphaFoldDB" id="A0A0L0GTW2"/>
<dbReference type="PATRIC" id="fig|379893.4.peg.4677"/>
<proteinExistence type="predicted"/>
<dbReference type="Proteomes" id="UP000037393">
    <property type="component" value="Unassembled WGS sequence"/>
</dbReference>
<keyword evidence="2" id="KW-1185">Reference proteome</keyword>
<dbReference type="RefSeq" id="WP_049857426.1">
    <property type="nucleotide sequence ID" value="NZ_JNGI01000089.1"/>
</dbReference>
<comment type="caution">
    <text evidence="1">The sequence shown here is derived from an EMBL/GenBank/DDBJ whole genome shotgun (WGS) entry which is preliminary data.</text>
</comment>
<evidence type="ECO:0000313" key="2">
    <source>
        <dbReference type="Proteomes" id="UP000037393"/>
    </source>
</evidence>
<gene>
    <name evidence="1" type="ORF">GM31_23060</name>
</gene>
<evidence type="ECO:0000313" key="1">
    <source>
        <dbReference type="EMBL" id="KNC92407.1"/>
    </source>
</evidence>
<name>A0A0L0GTW2_9ENTR</name>
<protein>
    <recommendedName>
        <fullName evidence="3">Tyr recombinase domain-containing protein</fullName>
    </recommendedName>
</protein>
<organism evidence="1 2">
    <name type="scientific">Trabulsiella odontotermitis</name>
    <dbReference type="NCBI Taxonomy" id="379893"/>
    <lineage>
        <taxon>Bacteria</taxon>
        <taxon>Pseudomonadati</taxon>
        <taxon>Pseudomonadota</taxon>
        <taxon>Gammaproteobacteria</taxon>
        <taxon>Enterobacterales</taxon>
        <taxon>Enterobacteriaceae</taxon>
        <taxon>Trabulsiella</taxon>
    </lineage>
</organism>
<sequence>MEFNGIRRNLERSADTWAALWLLLNLTQVQTTQLLRCRYQDWQGDVLVLPAYGLFAEKRITLSPDARAVIDQRRRRYPIQSHSMHVKATTNP</sequence>
<accession>A0A0L0GTW2</accession>